<dbReference type="InterPro" id="IPR039376">
    <property type="entry name" value="Ferritin_CCC1_N"/>
</dbReference>
<dbReference type="PANTHER" id="PTHR31851">
    <property type="entry name" value="FE(2+)/MN(2+) TRANSPORTER PCL1"/>
    <property type="match status" value="1"/>
</dbReference>
<dbReference type="GO" id="GO:0030026">
    <property type="term" value="P:intracellular manganese ion homeostasis"/>
    <property type="evidence" value="ECO:0007669"/>
    <property type="project" value="InterPro"/>
</dbReference>
<feature type="transmembrane region" description="Helical" evidence="5">
    <location>
        <begin position="205"/>
        <end position="229"/>
    </location>
</feature>
<dbReference type="CDD" id="cd01044">
    <property type="entry name" value="Ferritin_CCC1_N"/>
    <property type="match status" value="1"/>
</dbReference>
<evidence type="ECO:0000256" key="2">
    <source>
        <dbReference type="ARBA" id="ARBA00022692"/>
    </source>
</evidence>
<dbReference type="SUPFAM" id="SSF47240">
    <property type="entry name" value="Ferritin-like"/>
    <property type="match status" value="1"/>
</dbReference>
<dbReference type="HOGENOM" id="CLU_065373_0_0_2"/>
<dbReference type="CDD" id="cd02431">
    <property type="entry name" value="Ferritin_CCC1_C"/>
    <property type="match status" value="1"/>
</dbReference>
<accession>A0A075LS41</accession>
<dbReference type="GO" id="GO:0012505">
    <property type="term" value="C:endomembrane system"/>
    <property type="evidence" value="ECO:0007669"/>
    <property type="project" value="UniProtKB-SubCell"/>
</dbReference>
<dbReference type="GO" id="GO:0005384">
    <property type="term" value="F:manganese ion transmembrane transporter activity"/>
    <property type="evidence" value="ECO:0007669"/>
    <property type="project" value="InterPro"/>
</dbReference>
<organism evidence="6 7">
    <name type="scientific">Palaeococcus pacificus DY20341</name>
    <dbReference type="NCBI Taxonomy" id="1343739"/>
    <lineage>
        <taxon>Archaea</taxon>
        <taxon>Methanobacteriati</taxon>
        <taxon>Methanobacteriota</taxon>
        <taxon>Thermococci</taxon>
        <taxon>Thermococcales</taxon>
        <taxon>Thermococcaceae</taxon>
        <taxon>Palaeococcus</taxon>
    </lineage>
</organism>
<reference evidence="6 7" key="2">
    <citation type="journal article" date="2015" name="Genome Announc.">
        <title>Complete Genome Sequence of Hyperthermophilic Piezophilic Archaeon Palaeococcus pacificus DY20341T, Isolated from Deep-Sea Hydrothermal Sediments.</title>
        <authorList>
            <person name="Zeng X."/>
            <person name="Jebbar M."/>
            <person name="Shao Z."/>
        </authorList>
    </citation>
    <scope>NUCLEOTIDE SEQUENCE [LARGE SCALE GENOMIC DNA]</scope>
    <source>
        <strain evidence="6 7">DY20341</strain>
    </source>
</reference>
<keyword evidence="3 5" id="KW-1133">Transmembrane helix</keyword>
<evidence type="ECO:0008006" key="8">
    <source>
        <dbReference type="Google" id="ProtNLM"/>
    </source>
</evidence>
<dbReference type="STRING" id="1343739.PAP_03345"/>
<dbReference type="KEGG" id="ppac:PAP_03345"/>
<feature type="transmembrane region" description="Helical" evidence="5">
    <location>
        <begin position="301"/>
        <end position="323"/>
    </location>
</feature>
<protein>
    <recommendedName>
        <fullName evidence="8">Rubrerythrin diiron-binding domain-containing protein</fullName>
    </recommendedName>
</protein>
<proteinExistence type="predicted"/>
<evidence type="ECO:0000256" key="4">
    <source>
        <dbReference type="ARBA" id="ARBA00023136"/>
    </source>
</evidence>
<dbReference type="eggNOG" id="arCOG01096">
    <property type="taxonomic scope" value="Archaea"/>
</dbReference>
<comment type="subcellular location">
    <subcellularLocation>
        <location evidence="1">Endomembrane system</location>
        <topology evidence="1">Multi-pass membrane protein</topology>
    </subcellularLocation>
</comment>
<name>A0A075LS41_9EURY</name>
<dbReference type="Pfam" id="PF01988">
    <property type="entry name" value="VIT1"/>
    <property type="match status" value="1"/>
</dbReference>
<evidence type="ECO:0000256" key="3">
    <source>
        <dbReference type="ARBA" id="ARBA00022989"/>
    </source>
</evidence>
<evidence type="ECO:0000256" key="1">
    <source>
        <dbReference type="ARBA" id="ARBA00004127"/>
    </source>
</evidence>
<dbReference type="InterPro" id="IPR009078">
    <property type="entry name" value="Ferritin-like_SF"/>
</dbReference>
<keyword evidence="4 5" id="KW-0472">Membrane</keyword>
<evidence type="ECO:0000256" key="5">
    <source>
        <dbReference type="SAM" id="Phobius"/>
    </source>
</evidence>
<gene>
    <name evidence="6" type="ORF">PAP_03345</name>
</gene>
<evidence type="ECO:0000313" key="6">
    <source>
        <dbReference type="EMBL" id="AIF69089.1"/>
    </source>
</evidence>
<dbReference type="AlphaFoldDB" id="A0A075LS41"/>
<keyword evidence="7" id="KW-1185">Reference proteome</keyword>
<dbReference type="EMBL" id="CP006019">
    <property type="protein sequence ID" value="AIF69089.1"/>
    <property type="molecule type" value="Genomic_DNA"/>
</dbReference>
<sequence>MNLYSNSSLFVLEMIITSKVHKTEGGDTMEDIVKLARQFYEDEYSDSVLYAQLARTEQDEKLREEFLRLSHIESKHAKFWHDFLLRRGVEVPKVKVGKMKLFAVKTLRRILGPGAVASLLEMGENSAIQKYFKFLTGYELGKDEKEEISKVILDELEHERFFYESKKRFHVENIRDFVLGMNDGLVEILGAVTGLSAVYMYNPRIVGISGLIVGVAGALSMAIGSFISVRSQRQVNESLKQRMEVLFRVSPERAKDELMGKLLESGMPKEIAEEAAEKLSTKEEALIKLLIHEEDENEIRAALYTGLAYLMGVAFPVLPYFIATSSLRALPFSVLLAGTALAVVATMISILSGISIRKKVFEMVSTGLGAAFVSYLFGRLMEAIFNISAI</sequence>
<evidence type="ECO:0000313" key="7">
    <source>
        <dbReference type="Proteomes" id="UP000027981"/>
    </source>
</evidence>
<keyword evidence="2 5" id="KW-0812">Transmembrane</keyword>
<dbReference type="InterPro" id="IPR008217">
    <property type="entry name" value="Ccc1_fam"/>
</dbReference>
<reference evidence="7" key="1">
    <citation type="submission" date="2013-06" db="EMBL/GenBank/DDBJ databases">
        <title>Complete Genome Sequence of Hyperthermophilic Palaeococcus pacificus DY20341T, Isolated from a Deep-Sea Hydrothermal Sediments.</title>
        <authorList>
            <person name="Zeng X."/>
            <person name="Shao Z."/>
        </authorList>
    </citation>
    <scope>NUCLEOTIDE SEQUENCE [LARGE SCALE GENOMIC DNA]</scope>
    <source>
        <strain evidence="7">DY20341</strain>
    </source>
</reference>
<feature type="transmembrane region" description="Helical" evidence="5">
    <location>
        <begin position="329"/>
        <end position="348"/>
    </location>
</feature>
<feature type="transmembrane region" description="Helical" evidence="5">
    <location>
        <begin position="360"/>
        <end position="378"/>
    </location>
</feature>
<dbReference type="Proteomes" id="UP000027981">
    <property type="component" value="Chromosome"/>
</dbReference>